<accession>A0A2C9TZP4</accession>
<dbReference type="AlphaFoldDB" id="A0A2C9TZP4"/>
<sequence>MGSLMAGWDSPVPDPKSVKYRKNWSFTKEEIDTYWKLKKKIEEEHLRAIATPSETINKDDGSHDEDYGVKLKRSSSLPEAKTKQSLMDMETDTNLEELIKKSGWWTRSNWAFLNEPPVLDRASNTYVAQYHIAKLATSKANNTGISA</sequence>
<dbReference type="PANTHER" id="PTHR33872">
    <property type="entry name" value="DNA POLYMERASE EPSILON CATALYTIC SUBUNIT A"/>
    <property type="match status" value="1"/>
</dbReference>
<proteinExistence type="predicted"/>
<name>A0A2C9TZP4_MANES</name>
<dbReference type="Gramene" id="Manes.18G023000.1.v8.1">
    <property type="protein sequence ID" value="Manes.18G023000.1.v8.1.CDS"/>
    <property type="gene ID" value="Manes.18G023000.v8.1"/>
</dbReference>
<comment type="caution">
    <text evidence="1">The sequence shown here is derived from an EMBL/GenBank/DDBJ whole genome shotgun (WGS) entry which is preliminary data.</text>
</comment>
<dbReference type="PANTHER" id="PTHR33872:SF2">
    <property type="entry name" value="DNA POLYMERASE EPSILON CATALYTIC SUBUNIT A"/>
    <property type="match status" value="1"/>
</dbReference>
<evidence type="ECO:0000313" key="1">
    <source>
        <dbReference type="EMBL" id="OAY22750.1"/>
    </source>
</evidence>
<keyword evidence="2" id="KW-1185">Reference proteome</keyword>
<dbReference type="EMBL" id="CM004404">
    <property type="protein sequence ID" value="OAY22750.1"/>
    <property type="molecule type" value="Genomic_DNA"/>
</dbReference>
<dbReference type="OrthoDB" id="1858881at2759"/>
<protein>
    <submittedName>
        <fullName evidence="1">Uncharacterized protein</fullName>
    </submittedName>
</protein>
<dbReference type="Proteomes" id="UP000091857">
    <property type="component" value="Chromosome 18"/>
</dbReference>
<evidence type="ECO:0000313" key="2">
    <source>
        <dbReference type="Proteomes" id="UP000091857"/>
    </source>
</evidence>
<gene>
    <name evidence="1" type="ORF">MANES_18G023000v8</name>
</gene>
<organism evidence="1 2">
    <name type="scientific">Manihot esculenta</name>
    <name type="common">Cassava</name>
    <name type="synonym">Jatropha manihot</name>
    <dbReference type="NCBI Taxonomy" id="3983"/>
    <lineage>
        <taxon>Eukaryota</taxon>
        <taxon>Viridiplantae</taxon>
        <taxon>Streptophyta</taxon>
        <taxon>Embryophyta</taxon>
        <taxon>Tracheophyta</taxon>
        <taxon>Spermatophyta</taxon>
        <taxon>Magnoliopsida</taxon>
        <taxon>eudicotyledons</taxon>
        <taxon>Gunneridae</taxon>
        <taxon>Pentapetalae</taxon>
        <taxon>rosids</taxon>
        <taxon>fabids</taxon>
        <taxon>Malpighiales</taxon>
        <taxon>Euphorbiaceae</taxon>
        <taxon>Crotonoideae</taxon>
        <taxon>Manihoteae</taxon>
        <taxon>Manihot</taxon>
    </lineage>
</organism>
<reference evidence="2" key="1">
    <citation type="journal article" date="2016" name="Nat. Biotechnol.">
        <title>Sequencing wild and cultivated cassava and related species reveals extensive interspecific hybridization and genetic diversity.</title>
        <authorList>
            <person name="Bredeson J.V."/>
            <person name="Lyons J.B."/>
            <person name="Prochnik S.E."/>
            <person name="Wu G.A."/>
            <person name="Ha C.M."/>
            <person name="Edsinger-Gonzales E."/>
            <person name="Grimwood J."/>
            <person name="Schmutz J."/>
            <person name="Rabbi I.Y."/>
            <person name="Egesi C."/>
            <person name="Nauluvula P."/>
            <person name="Lebot V."/>
            <person name="Ndunguru J."/>
            <person name="Mkamilo G."/>
            <person name="Bart R.S."/>
            <person name="Setter T.L."/>
            <person name="Gleadow R.M."/>
            <person name="Kulakow P."/>
            <person name="Ferguson M.E."/>
            <person name="Rounsley S."/>
            <person name="Rokhsar D.S."/>
        </authorList>
    </citation>
    <scope>NUCLEOTIDE SEQUENCE [LARGE SCALE GENOMIC DNA]</scope>
    <source>
        <strain evidence="2">cv. AM560-2</strain>
    </source>
</reference>
<dbReference type="STRING" id="3983.A0A2C9TZP4"/>